<evidence type="ECO:0000256" key="4">
    <source>
        <dbReference type="ARBA" id="ARBA00022617"/>
    </source>
</evidence>
<dbReference type="Gene3D" id="1.10.630.10">
    <property type="entry name" value="Cytochrome P450"/>
    <property type="match status" value="1"/>
</dbReference>
<organism evidence="11 12">
    <name type="scientific">Lentinula guzmanii</name>
    <dbReference type="NCBI Taxonomy" id="2804957"/>
    <lineage>
        <taxon>Eukaryota</taxon>
        <taxon>Fungi</taxon>
        <taxon>Dikarya</taxon>
        <taxon>Basidiomycota</taxon>
        <taxon>Agaricomycotina</taxon>
        <taxon>Agaricomycetes</taxon>
        <taxon>Agaricomycetidae</taxon>
        <taxon>Agaricales</taxon>
        <taxon>Marasmiineae</taxon>
        <taxon>Omphalotaceae</taxon>
        <taxon>Lentinula</taxon>
    </lineage>
</organism>
<evidence type="ECO:0000256" key="1">
    <source>
        <dbReference type="ARBA" id="ARBA00001971"/>
    </source>
</evidence>
<evidence type="ECO:0000256" key="5">
    <source>
        <dbReference type="ARBA" id="ARBA00022723"/>
    </source>
</evidence>
<dbReference type="PRINTS" id="PR00463">
    <property type="entry name" value="EP450I"/>
</dbReference>
<evidence type="ECO:0000313" key="11">
    <source>
        <dbReference type="EMBL" id="KAJ3733356.1"/>
    </source>
</evidence>
<dbReference type="CDD" id="cd11065">
    <property type="entry name" value="CYP64-like"/>
    <property type="match status" value="1"/>
</dbReference>
<dbReference type="GO" id="GO:0020037">
    <property type="term" value="F:heme binding"/>
    <property type="evidence" value="ECO:0007669"/>
    <property type="project" value="InterPro"/>
</dbReference>
<evidence type="ECO:0000256" key="9">
    <source>
        <dbReference type="PIRSR" id="PIRSR602401-1"/>
    </source>
</evidence>
<dbReference type="PROSITE" id="PS00086">
    <property type="entry name" value="CYTOCHROME_P450"/>
    <property type="match status" value="1"/>
</dbReference>
<dbReference type="EMBL" id="JANVFO010000018">
    <property type="protein sequence ID" value="KAJ3733356.1"/>
    <property type="molecule type" value="Genomic_DNA"/>
</dbReference>
<comment type="similarity">
    <text evidence="3 10">Belongs to the cytochrome P450 family.</text>
</comment>
<gene>
    <name evidence="11" type="ORF">DFJ43DRAFT_1175779</name>
</gene>
<protein>
    <submittedName>
        <fullName evidence="11">Cytochrome P450</fullName>
    </submittedName>
</protein>
<evidence type="ECO:0000256" key="2">
    <source>
        <dbReference type="ARBA" id="ARBA00005179"/>
    </source>
</evidence>
<feature type="binding site" description="axial binding residue" evidence="9">
    <location>
        <position position="436"/>
    </location>
    <ligand>
        <name>heme</name>
        <dbReference type="ChEBI" id="CHEBI:30413"/>
    </ligand>
    <ligandPart>
        <name>Fe</name>
        <dbReference type="ChEBI" id="CHEBI:18248"/>
    </ligandPart>
</feature>
<evidence type="ECO:0000313" key="12">
    <source>
        <dbReference type="Proteomes" id="UP001176059"/>
    </source>
</evidence>
<sequence>MSPFEKVLFLCWTASIISVYLFRRTSWKPLPPGPWSLPWIGNLQYLISHPNWLTYTDWYQRYDSDIVHVNIAGHSFIILNTLEAATELLDRRSGIYSSRPRLRMLNDLWKWSFASMPYGAEWKAQRKLSINMFNPNNPDQHEPRELKATRIFLLKLYEAPEDLSHLLHNLAGSTILSVIYGFDVAAMQDSVHTDNARRGAEGFTQACVPGTFFVDYLPWLKYVPSCFPGSSFQGRAQVWKEYMEKLLHGPFDTMKNQIFEEGLESCFVSRCLGKLSGEHDEEWVIKRTAGSMYLAGTDTTVTSLRSFFLAMMQYPECQKKAQQELDRVVGSNRLPDFSDRDSLPYIQAIVYETMRWQPITPAGLPHLASEEDVYNGYRIPKGSTIIANAWAMMHDERNFQDPYTFNPDRYIRPADGQLNHDMLKPTAGFGFGRRICPGRHMALSATWIAIASTLSVFDISKAEAVDGNDQIIEPFTKYDNTTLQNQPNPYKCSIKLRS</sequence>
<evidence type="ECO:0000256" key="10">
    <source>
        <dbReference type="RuleBase" id="RU000461"/>
    </source>
</evidence>
<evidence type="ECO:0000256" key="6">
    <source>
        <dbReference type="ARBA" id="ARBA00023002"/>
    </source>
</evidence>
<evidence type="ECO:0000256" key="8">
    <source>
        <dbReference type="ARBA" id="ARBA00023033"/>
    </source>
</evidence>
<accession>A0AA38JPT2</accession>
<dbReference type="InterPro" id="IPR017972">
    <property type="entry name" value="Cyt_P450_CS"/>
</dbReference>
<name>A0AA38JPT2_9AGAR</name>
<dbReference type="AlphaFoldDB" id="A0AA38JPT2"/>
<reference evidence="11" key="2">
    <citation type="journal article" date="2023" name="Proc. Natl. Acad. Sci. U.S.A.">
        <title>A global phylogenomic analysis of the shiitake genus Lentinula.</title>
        <authorList>
            <person name="Sierra-Patev S."/>
            <person name="Min B."/>
            <person name="Naranjo-Ortiz M."/>
            <person name="Looney B."/>
            <person name="Konkel Z."/>
            <person name="Slot J.C."/>
            <person name="Sakamoto Y."/>
            <person name="Steenwyk J.L."/>
            <person name="Rokas A."/>
            <person name="Carro J."/>
            <person name="Camarero S."/>
            <person name="Ferreira P."/>
            <person name="Molpeceres G."/>
            <person name="Ruiz-Duenas F.J."/>
            <person name="Serrano A."/>
            <person name="Henrissat B."/>
            <person name="Drula E."/>
            <person name="Hughes K.W."/>
            <person name="Mata J.L."/>
            <person name="Ishikawa N.K."/>
            <person name="Vargas-Isla R."/>
            <person name="Ushijima S."/>
            <person name="Smith C.A."/>
            <person name="Donoghue J."/>
            <person name="Ahrendt S."/>
            <person name="Andreopoulos W."/>
            <person name="He G."/>
            <person name="LaButti K."/>
            <person name="Lipzen A."/>
            <person name="Ng V."/>
            <person name="Riley R."/>
            <person name="Sandor L."/>
            <person name="Barry K."/>
            <person name="Martinez A.T."/>
            <person name="Xiao Y."/>
            <person name="Gibbons J.G."/>
            <person name="Terashima K."/>
            <person name="Grigoriev I.V."/>
            <person name="Hibbett D."/>
        </authorList>
    </citation>
    <scope>NUCLEOTIDE SEQUENCE</scope>
    <source>
        <strain evidence="11">ET3784</strain>
    </source>
</reference>
<keyword evidence="8 10" id="KW-0503">Monooxygenase</keyword>
<keyword evidence="5 9" id="KW-0479">Metal-binding</keyword>
<dbReference type="InterPro" id="IPR002401">
    <property type="entry name" value="Cyt_P450_E_grp-I"/>
</dbReference>
<comment type="cofactor">
    <cofactor evidence="1 9">
        <name>heme</name>
        <dbReference type="ChEBI" id="CHEBI:30413"/>
    </cofactor>
</comment>
<keyword evidence="12" id="KW-1185">Reference proteome</keyword>
<dbReference type="InterPro" id="IPR001128">
    <property type="entry name" value="Cyt_P450"/>
</dbReference>
<dbReference type="Proteomes" id="UP001176059">
    <property type="component" value="Unassembled WGS sequence"/>
</dbReference>
<reference evidence="11" key="1">
    <citation type="submission" date="2022-08" db="EMBL/GenBank/DDBJ databases">
        <authorList>
            <consortium name="DOE Joint Genome Institute"/>
            <person name="Min B."/>
            <person name="Sierra-Patev S."/>
            <person name="Naranjo-Ortiz M."/>
            <person name="Looney B."/>
            <person name="Konkel Z."/>
            <person name="Slot J.C."/>
            <person name="Sakamoto Y."/>
            <person name="Steenwyk J.L."/>
            <person name="Rokas A."/>
            <person name="Carro J."/>
            <person name="Camarero S."/>
            <person name="Ferreira P."/>
            <person name="Molpeceres G."/>
            <person name="Ruiz-duenas F.J."/>
            <person name="Serrano A."/>
            <person name="Henrissat B."/>
            <person name="Drula E."/>
            <person name="Hughes K.W."/>
            <person name="Mata J.L."/>
            <person name="Ishikawa N.K."/>
            <person name="Vargas-Isla R."/>
            <person name="Ushijima S."/>
            <person name="Smith C.A."/>
            <person name="Ahrendt S."/>
            <person name="Andreopoulos W."/>
            <person name="He G."/>
            <person name="LaButti K."/>
            <person name="Lipzen A."/>
            <person name="Ng V."/>
            <person name="Riley R."/>
            <person name="Sandor L."/>
            <person name="Barry K."/>
            <person name="Martinez A.T."/>
            <person name="Xiao Y."/>
            <person name="Gibbons J.G."/>
            <person name="Terashima K."/>
            <person name="Hibbett D.S."/>
            <person name="Grigoriev I.V."/>
        </authorList>
    </citation>
    <scope>NUCLEOTIDE SEQUENCE</scope>
    <source>
        <strain evidence="11">ET3784</strain>
    </source>
</reference>
<dbReference type="GO" id="GO:0016705">
    <property type="term" value="F:oxidoreductase activity, acting on paired donors, with incorporation or reduction of molecular oxygen"/>
    <property type="evidence" value="ECO:0007669"/>
    <property type="project" value="InterPro"/>
</dbReference>
<dbReference type="Pfam" id="PF00067">
    <property type="entry name" value="p450"/>
    <property type="match status" value="1"/>
</dbReference>
<keyword evidence="4 9" id="KW-0349">Heme</keyword>
<evidence type="ECO:0000256" key="3">
    <source>
        <dbReference type="ARBA" id="ARBA00010617"/>
    </source>
</evidence>
<dbReference type="GO" id="GO:0005506">
    <property type="term" value="F:iron ion binding"/>
    <property type="evidence" value="ECO:0007669"/>
    <property type="project" value="InterPro"/>
</dbReference>
<keyword evidence="6 10" id="KW-0560">Oxidoreductase</keyword>
<dbReference type="PANTHER" id="PTHR46300">
    <property type="entry name" value="P450, PUTATIVE (EUROFUNG)-RELATED-RELATED"/>
    <property type="match status" value="1"/>
</dbReference>
<dbReference type="InterPro" id="IPR036396">
    <property type="entry name" value="Cyt_P450_sf"/>
</dbReference>
<evidence type="ECO:0000256" key="7">
    <source>
        <dbReference type="ARBA" id="ARBA00023004"/>
    </source>
</evidence>
<proteinExistence type="inferred from homology"/>
<comment type="pathway">
    <text evidence="2">Secondary metabolite biosynthesis.</text>
</comment>
<dbReference type="GO" id="GO:0004497">
    <property type="term" value="F:monooxygenase activity"/>
    <property type="evidence" value="ECO:0007669"/>
    <property type="project" value="UniProtKB-KW"/>
</dbReference>
<comment type="caution">
    <text evidence="11">The sequence shown here is derived from an EMBL/GenBank/DDBJ whole genome shotgun (WGS) entry which is preliminary data.</text>
</comment>
<keyword evidence="7 9" id="KW-0408">Iron</keyword>
<dbReference type="PANTHER" id="PTHR46300:SF7">
    <property type="entry name" value="P450, PUTATIVE (EUROFUNG)-RELATED"/>
    <property type="match status" value="1"/>
</dbReference>
<dbReference type="PRINTS" id="PR00385">
    <property type="entry name" value="P450"/>
</dbReference>
<dbReference type="InterPro" id="IPR050364">
    <property type="entry name" value="Cytochrome_P450_fung"/>
</dbReference>
<dbReference type="SUPFAM" id="SSF48264">
    <property type="entry name" value="Cytochrome P450"/>
    <property type="match status" value="1"/>
</dbReference>
<feature type="non-terminal residue" evidence="11">
    <location>
        <position position="498"/>
    </location>
</feature>